<evidence type="ECO:0000256" key="1">
    <source>
        <dbReference type="ARBA" id="ARBA00001936"/>
    </source>
</evidence>
<dbReference type="FunFam" id="3.30.1490.100:FF:000007">
    <property type="entry name" value="DNA polymerase eta"/>
    <property type="match status" value="1"/>
</dbReference>
<evidence type="ECO:0000256" key="10">
    <source>
        <dbReference type="ARBA" id="ARBA00022695"/>
    </source>
</evidence>
<evidence type="ECO:0000256" key="17">
    <source>
        <dbReference type="ARBA" id="ARBA00022843"/>
    </source>
</evidence>
<keyword evidence="13" id="KW-0227">DNA damage</keyword>
<dbReference type="PIRSF" id="PIRSF036603">
    <property type="entry name" value="DPol_eta"/>
    <property type="match status" value="1"/>
</dbReference>
<keyword evidence="19" id="KW-0238">DNA-binding</keyword>
<feature type="domain" description="UmuC" evidence="28">
    <location>
        <begin position="9"/>
        <end position="267"/>
    </location>
</feature>
<evidence type="ECO:0000256" key="19">
    <source>
        <dbReference type="ARBA" id="ARBA00023125"/>
    </source>
</evidence>
<keyword evidence="18" id="KW-0239">DNA-directed DNA polymerase</keyword>
<dbReference type="PROSITE" id="PS51907">
    <property type="entry name" value="ZF_UBZ3"/>
    <property type="match status" value="1"/>
</dbReference>
<evidence type="ECO:0000256" key="9">
    <source>
        <dbReference type="ARBA" id="ARBA00022679"/>
    </source>
</evidence>
<dbReference type="Gene3D" id="3.30.70.270">
    <property type="match status" value="1"/>
</dbReference>
<evidence type="ECO:0000256" key="23">
    <source>
        <dbReference type="ARBA" id="ARBA00044975"/>
    </source>
</evidence>
<dbReference type="GO" id="GO:0005634">
    <property type="term" value="C:nucleus"/>
    <property type="evidence" value="ECO:0007669"/>
    <property type="project" value="UniProtKB-SubCell"/>
</dbReference>
<dbReference type="GO" id="GO:0005657">
    <property type="term" value="C:replication fork"/>
    <property type="evidence" value="ECO:0007669"/>
    <property type="project" value="TreeGrafter"/>
</dbReference>
<feature type="compositionally biased region" description="Low complexity" evidence="27">
    <location>
        <begin position="704"/>
        <end position="713"/>
    </location>
</feature>
<dbReference type="CDD" id="cd01702">
    <property type="entry name" value="PolY_Pol_eta"/>
    <property type="match status" value="1"/>
</dbReference>
<dbReference type="GO" id="GO:0003887">
    <property type="term" value="F:DNA-directed DNA polymerase activity"/>
    <property type="evidence" value="ECO:0007669"/>
    <property type="project" value="UniProtKB-KW"/>
</dbReference>
<dbReference type="SUPFAM" id="SSF56672">
    <property type="entry name" value="DNA/RNA polymerases"/>
    <property type="match status" value="1"/>
</dbReference>
<dbReference type="PROSITE" id="PS50173">
    <property type="entry name" value="UMUC"/>
    <property type="match status" value="1"/>
</dbReference>
<dbReference type="FunFam" id="1.10.150.20:FF:000014">
    <property type="entry name" value="Polymerase (DNA directed), eta"/>
    <property type="match status" value="1"/>
</dbReference>
<comment type="catalytic activity">
    <reaction evidence="24">
        <text>DNA(n) + a 2'-deoxyribonucleoside 5'-triphosphate = DNA(n+1) + diphosphate</text>
        <dbReference type="Rhea" id="RHEA:22508"/>
        <dbReference type="Rhea" id="RHEA-COMP:17339"/>
        <dbReference type="Rhea" id="RHEA-COMP:17340"/>
        <dbReference type="ChEBI" id="CHEBI:33019"/>
        <dbReference type="ChEBI" id="CHEBI:61560"/>
        <dbReference type="ChEBI" id="CHEBI:173112"/>
        <dbReference type="EC" id="2.7.7.7"/>
    </reaction>
</comment>
<dbReference type="PANTHER" id="PTHR45873">
    <property type="entry name" value="DNA POLYMERASE ETA"/>
    <property type="match status" value="1"/>
</dbReference>
<evidence type="ECO:0000256" key="15">
    <source>
        <dbReference type="ARBA" id="ARBA00022833"/>
    </source>
</evidence>
<dbReference type="GO" id="GO:0006281">
    <property type="term" value="P:DNA repair"/>
    <property type="evidence" value="ECO:0007669"/>
    <property type="project" value="UniProtKB-KW"/>
</dbReference>
<comment type="similarity">
    <text evidence="4">Belongs to the DNA polymerase type-Y family.</text>
</comment>
<proteinExistence type="inferred from homology"/>
<evidence type="ECO:0000256" key="27">
    <source>
        <dbReference type="SAM" id="MobiDB-lite"/>
    </source>
</evidence>
<evidence type="ECO:0000256" key="18">
    <source>
        <dbReference type="ARBA" id="ARBA00022932"/>
    </source>
</evidence>
<dbReference type="Gene3D" id="3.40.1170.60">
    <property type="match status" value="1"/>
</dbReference>
<feature type="region of interest" description="Disordered" evidence="27">
    <location>
        <begin position="579"/>
        <end position="643"/>
    </location>
</feature>
<keyword evidence="17" id="KW-0832">Ubl conjugation</keyword>
<dbReference type="InterPro" id="IPR052230">
    <property type="entry name" value="DNA_polymerase_eta"/>
</dbReference>
<feature type="compositionally biased region" description="Polar residues" evidence="27">
    <location>
        <begin position="513"/>
        <end position="525"/>
    </location>
</feature>
<evidence type="ECO:0000256" key="26">
    <source>
        <dbReference type="ARBA" id="ARBA00080427"/>
    </source>
</evidence>
<dbReference type="GO" id="GO:0035861">
    <property type="term" value="C:site of double-strand break"/>
    <property type="evidence" value="ECO:0007669"/>
    <property type="project" value="TreeGrafter"/>
</dbReference>
<dbReference type="EC" id="2.7.7.7" evidence="5"/>
<dbReference type="FunFam" id="3.40.1170.60:FF:000003">
    <property type="entry name" value="DNA polymerase eta"/>
    <property type="match status" value="1"/>
</dbReference>
<dbReference type="FunFam" id="3.30.70.270:FF:000022">
    <property type="entry name" value="DNA polymerase eta"/>
    <property type="match status" value="1"/>
</dbReference>
<dbReference type="EMBL" id="OY660874">
    <property type="protein sequence ID" value="CAJ1067309.1"/>
    <property type="molecule type" value="Genomic_DNA"/>
</dbReference>
<dbReference type="Gene3D" id="1.10.150.20">
    <property type="entry name" value="5' to 3' exonuclease, C-terminal subdomain"/>
    <property type="match status" value="1"/>
</dbReference>
<feature type="compositionally biased region" description="Acidic residues" evidence="27">
    <location>
        <begin position="596"/>
        <end position="606"/>
    </location>
</feature>
<dbReference type="GO" id="GO:0008270">
    <property type="term" value="F:zinc ion binding"/>
    <property type="evidence" value="ECO:0007669"/>
    <property type="project" value="UniProtKB-KW"/>
</dbReference>
<dbReference type="PANTHER" id="PTHR45873:SF1">
    <property type="entry name" value="DNA POLYMERASE ETA"/>
    <property type="match status" value="1"/>
</dbReference>
<keyword evidence="22" id="KW-0704">Schiff base</keyword>
<dbReference type="InterPro" id="IPR017961">
    <property type="entry name" value="DNA_pol_Y-fam_little_finger"/>
</dbReference>
<dbReference type="Proteomes" id="UP001178508">
    <property type="component" value="Chromosome 11"/>
</dbReference>
<dbReference type="Pfam" id="PF11799">
    <property type="entry name" value="IMS_C"/>
    <property type="match status" value="1"/>
</dbReference>
<evidence type="ECO:0000313" key="30">
    <source>
        <dbReference type="EMBL" id="CAJ1067309.1"/>
    </source>
</evidence>
<comment type="cofactor">
    <cofactor evidence="2">
        <name>Mg(2+)</name>
        <dbReference type="ChEBI" id="CHEBI:18420"/>
    </cofactor>
</comment>
<reference evidence="30" key="1">
    <citation type="submission" date="2023-08" db="EMBL/GenBank/DDBJ databases">
        <authorList>
            <person name="Alioto T."/>
            <person name="Alioto T."/>
            <person name="Gomez Garrido J."/>
        </authorList>
    </citation>
    <scope>NUCLEOTIDE SEQUENCE</scope>
</reference>
<evidence type="ECO:0000256" key="11">
    <source>
        <dbReference type="ARBA" id="ARBA00022705"/>
    </source>
</evidence>
<evidence type="ECO:0000256" key="20">
    <source>
        <dbReference type="ARBA" id="ARBA00023204"/>
    </source>
</evidence>
<dbReference type="Gene3D" id="3.30.1490.100">
    <property type="entry name" value="DNA polymerase, Y-family, little finger domain"/>
    <property type="match status" value="1"/>
</dbReference>
<evidence type="ECO:0000256" key="21">
    <source>
        <dbReference type="ARBA" id="ARBA00023242"/>
    </source>
</evidence>
<evidence type="ECO:0000256" key="25">
    <source>
        <dbReference type="ARBA" id="ARBA00064665"/>
    </source>
</evidence>
<dbReference type="InterPro" id="IPR041298">
    <property type="entry name" value="UBZ3"/>
</dbReference>
<dbReference type="GO" id="GO:0006260">
    <property type="term" value="P:DNA replication"/>
    <property type="evidence" value="ECO:0007669"/>
    <property type="project" value="UniProtKB-KW"/>
</dbReference>
<keyword evidence="31" id="KW-1185">Reference proteome</keyword>
<evidence type="ECO:0000256" key="24">
    <source>
        <dbReference type="ARBA" id="ARBA00049244"/>
    </source>
</evidence>
<comment type="subcellular location">
    <subcellularLocation>
        <location evidence="3">Nucleus</location>
    </subcellularLocation>
</comment>
<evidence type="ECO:0000256" key="16">
    <source>
        <dbReference type="ARBA" id="ARBA00022842"/>
    </source>
</evidence>
<dbReference type="AlphaFoldDB" id="A0AAV1G2N1"/>
<evidence type="ECO:0000256" key="12">
    <source>
        <dbReference type="ARBA" id="ARBA00022723"/>
    </source>
</evidence>
<dbReference type="GO" id="GO:0042276">
    <property type="term" value="P:error-prone translesion synthesis"/>
    <property type="evidence" value="ECO:0007669"/>
    <property type="project" value="TreeGrafter"/>
</dbReference>
<evidence type="ECO:0000256" key="14">
    <source>
        <dbReference type="ARBA" id="ARBA00022771"/>
    </source>
</evidence>
<evidence type="ECO:0000313" key="31">
    <source>
        <dbReference type="Proteomes" id="UP001178508"/>
    </source>
</evidence>
<feature type="compositionally biased region" description="Low complexity" evidence="27">
    <location>
        <begin position="461"/>
        <end position="470"/>
    </location>
</feature>
<dbReference type="InterPro" id="IPR001126">
    <property type="entry name" value="UmuC"/>
</dbReference>
<evidence type="ECO:0000256" key="5">
    <source>
        <dbReference type="ARBA" id="ARBA00012417"/>
    </source>
</evidence>
<keyword evidence="15" id="KW-0862">Zinc</keyword>
<keyword evidence="16" id="KW-0460">Magnesium</keyword>
<feature type="compositionally biased region" description="Basic and acidic residues" evidence="27">
    <location>
        <begin position="627"/>
        <end position="640"/>
    </location>
</feature>
<dbReference type="InterPro" id="IPR043128">
    <property type="entry name" value="Rev_trsase/Diguanyl_cyclase"/>
</dbReference>
<keyword evidence="14" id="KW-0863">Zinc-finger</keyword>
<dbReference type="Pfam" id="PF21704">
    <property type="entry name" value="POLH-Rev1_HhH"/>
    <property type="match status" value="1"/>
</dbReference>
<keyword evidence="10" id="KW-0548">Nucleotidyltransferase</keyword>
<dbReference type="GO" id="GO:0010225">
    <property type="term" value="P:response to UV-C"/>
    <property type="evidence" value="ECO:0007669"/>
    <property type="project" value="UniProtKB-ARBA"/>
</dbReference>
<evidence type="ECO:0000259" key="28">
    <source>
        <dbReference type="PROSITE" id="PS50173"/>
    </source>
</evidence>
<dbReference type="SUPFAM" id="SSF100879">
    <property type="entry name" value="Lesion bypass DNA polymerase (Y-family), little finger domain"/>
    <property type="match status" value="1"/>
</dbReference>
<keyword evidence="8" id="KW-0237">DNA synthesis</keyword>
<dbReference type="InterPro" id="IPR043502">
    <property type="entry name" value="DNA/RNA_pol_sf"/>
</dbReference>
<keyword evidence="21" id="KW-0539">Nucleus</keyword>
<keyword evidence="11" id="KW-0235">DNA replication</keyword>
<keyword evidence="20" id="KW-0234">DNA repair</keyword>
<dbReference type="GO" id="GO:0003684">
    <property type="term" value="F:damaged DNA binding"/>
    <property type="evidence" value="ECO:0007669"/>
    <property type="project" value="InterPro"/>
</dbReference>
<evidence type="ECO:0000256" key="22">
    <source>
        <dbReference type="ARBA" id="ARBA00023270"/>
    </source>
</evidence>
<organism evidence="30 31">
    <name type="scientific">Xyrichtys novacula</name>
    <name type="common">Pearly razorfish</name>
    <name type="synonym">Hemipteronotus novacula</name>
    <dbReference type="NCBI Taxonomy" id="13765"/>
    <lineage>
        <taxon>Eukaryota</taxon>
        <taxon>Metazoa</taxon>
        <taxon>Chordata</taxon>
        <taxon>Craniata</taxon>
        <taxon>Vertebrata</taxon>
        <taxon>Euteleostomi</taxon>
        <taxon>Actinopterygii</taxon>
        <taxon>Neopterygii</taxon>
        <taxon>Teleostei</taxon>
        <taxon>Neoteleostei</taxon>
        <taxon>Acanthomorphata</taxon>
        <taxon>Eupercaria</taxon>
        <taxon>Labriformes</taxon>
        <taxon>Labridae</taxon>
        <taxon>Xyrichtys</taxon>
    </lineage>
</organism>
<evidence type="ECO:0000256" key="3">
    <source>
        <dbReference type="ARBA" id="ARBA00004123"/>
    </source>
</evidence>
<feature type="compositionally biased region" description="Low complexity" evidence="27">
    <location>
        <begin position="684"/>
        <end position="696"/>
    </location>
</feature>
<accession>A0AAV1G2N1</accession>
<feature type="region of interest" description="Disordered" evidence="27">
    <location>
        <begin position="684"/>
        <end position="748"/>
    </location>
</feature>
<keyword evidence="12" id="KW-0479">Metal-binding</keyword>
<evidence type="ECO:0000256" key="6">
    <source>
        <dbReference type="ARBA" id="ARBA00022457"/>
    </source>
</evidence>
<comment type="cofactor">
    <cofactor evidence="1">
        <name>Mn(2+)</name>
        <dbReference type="ChEBI" id="CHEBI:29035"/>
    </cofactor>
</comment>
<evidence type="ECO:0000256" key="4">
    <source>
        <dbReference type="ARBA" id="ARBA00010945"/>
    </source>
</evidence>
<evidence type="ECO:0000256" key="13">
    <source>
        <dbReference type="ARBA" id="ARBA00022763"/>
    </source>
</evidence>
<evidence type="ECO:0000256" key="7">
    <source>
        <dbReference type="ARBA" id="ARBA00022499"/>
    </source>
</evidence>
<dbReference type="Pfam" id="PF18439">
    <property type="entry name" value="zf_UBZ"/>
    <property type="match status" value="1"/>
</dbReference>
<keyword evidence="6" id="KW-0515">Mutator protein</keyword>
<evidence type="ECO:0000256" key="2">
    <source>
        <dbReference type="ARBA" id="ARBA00001946"/>
    </source>
</evidence>
<evidence type="ECO:0000259" key="29">
    <source>
        <dbReference type="PROSITE" id="PS51907"/>
    </source>
</evidence>
<keyword evidence="9" id="KW-0808">Transferase</keyword>
<comment type="subunit">
    <text evidence="25">Interacts with REV1. Interacts with monoubiquitinated PCNA, but not unmodified PCNA. Interacts with POLI; this interaction targets POLI to the replication machinery. Interacts with PALB2 and BRCA2; the interactions are direct and are required to sustain the recruitment of POLH at blocked replication forks and to stimulate POLH-dependent DNA synthesis on D loop substrates. Interacts (via C-terminus) with TRAIP. Interacts with ubiquitin. Interacts with POLDIP2.</text>
</comment>
<sequence length="748" mass="81810">MEYGKERVVALVDMDCFYVQVEQRINPALRNTPCVVAQYKTWKGGSIIAVSYEARAHGVTRNMWVDDAKKLCPNLQVARVRESHGKADLTHYREASVEVIEVMSRFAVIERASIDEAYMDLTSAVQQRLKTMSDQQMEPHLLKTTYIQGYPQSLPEQEASAGEVVLDKEAQRTRGLLQWMASLSGPLQGEQSSAELQLTVGALIVEEMRAAVEEVTGFRCSAGISHNKVLAKLACGLNKPNRQTVLPLDSVAELFNSLPISKIRNLGGKLGVSISETLEVENMGDLTRFSQAQLGQHFGEKTGQWLFDLCRGIEFEAVKPRQLPKSIGCSKNFPGKTSLATKEQVQYWLHQLALELEERLTKDREVNGRMAKQLTVGVRQLGDKRPSSFSRCCALVRYEATKISTDSFAIIKSLNTAGNHQAAWTPPFTMLHLSASKFSDAPSAGGIAGFLSSDAASTQSISSNTQSSTQPQADVKNDSKQPSSIQSFFQKAAKKQSQKITKDTDEKDEDTDSTGILQSSSSHKTSAADDDVETDTKSPDSSFPLLPNSKNGSANPAPGISSFFQKKILERSLQTLDSTCDKTETGQTQGSVNKEDIDDDDDDDDFEPVKQKKRTSALSSHQGPCGKSRDEEDIDPKVNDHPLNAAQDDLLTCERCGEKVLVWEMPEHHDYHFALDLQNSLSSSSFSTVTSSSSSSNVPPAPFRAGSASSAKSSRGKTKGRGLSGPQSKRPRSQGGSAGTLDSFFKKN</sequence>
<evidence type="ECO:0000256" key="8">
    <source>
        <dbReference type="ARBA" id="ARBA00022634"/>
    </source>
</evidence>
<name>A0AAV1G2N1_XYRNO</name>
<keyword evidence="7" id="KW-1017">Isopeptide bond</keyword>
<dbReference type="Pfam" id="PF00817">
    <property type="entry name" value="IMS"/>
    <property type="match status" value="1"/>
</dbReference>
<feature type="domain" description="UBZ3-type" evidence="29">
    <location>
        <begin position="646"/>
        <end position="680"/>
    </location>
</feature>
<feature type="region of interest" description="Disordered" evidence="27">
    <location>
        <begin position="461"/>
        <end position="559"/>
    </location>
</feature>
<gene>
    <name evidence="30" type="ORF">XNOV1_A025027</name>
</gene>
<dbReference type="InterPro" id="IPR036775">
    <property type="entry name" value="DNA_pol_Y-fam_lit_finger_sf"/>
</dbReference>
<protein>
    <recommendedName>
        <fullName evidence="23">DNA polymerase eta</fullName>
        <ecNumber evidence="5">2.7.7.7</ecNumber>
    </recommendedName>
    <alternativeName>
        <fullName evidence="26">RAD30 homolog A</fullName>
    </alternativeName>
</protein>